<organism evidence="5 6">
    <name type="scientific">Fusarium albosuccineum</name>
    <dbReference type="NCBI Taxonomy" id="1237068"/>
    <lineage>
        <taxon>Eukaryota</taxon>
        <taxon>Fungi</taxon>
        <taxon>Dikarya</taxon>
        <taxon>Ascomycota</taxon>
        <taxon>Pezizomycotina</taxon>
        <taxon>Sordariomycetes</taxon>
        <taxon>Hypocreomycetidae</taxon>
        <taxon>Hypocreales</taxon>
        <taxon>Nectriaceae</taxon>
        <taxon>Fusarium</taxon>
        <taxon>Fusarium decemcellulare species complex</taxon>
    </lineage>
</organism>
<name>A0A8H4LRK8_9HYPO</name>
<accession>A0A8H4LRK8</accession>
<evidence type="ECO:0000313" key="5">
    <source>
        <dbReference type="EMBL" id="KAF4472868.1"/>
    </source>
</evidence>
<dbReference type="GO" id="GO:0046103">
    <property type="term" value="P:inosine biosynthetic process"/>
    <property type="evidence" value="ECO:0007669"/>
    <property type="project" value="TreeGrafter"/>
</dbReference>
<comment type="caution">
    <text evidence="5">The sequence shown here is derived from an EMBL/GenBank/DDBJ whole genome shotgun (WGS) entry which is preliminary data.</text>
</comment>
<dbReference type="SUPFAM" id="SSF51556">
    <property type="entry name" value="Metallo-dependent hydrolases"/>
    <property type="match status" value="1"/>
</dbReference>
<dbReference type="Gene3D" id="3.20.20.140">
    <property type="entry name" value="Metal-dependent hydrolases"/>
    <property type="match status" value="1"/>
</dbReference>
<evidence type="ECO:0000256" key="3">
    <source>
        <dbReference type="ARBA" id="ARBA00022801"/>
    </source>
</evidence>
<dbReference type="PANTHER" id="PTHR11409">
    <property type="entry name" value="ADENOSINE DEAMINASE"/>
    <property type="match status" value="1"/>
</dbReference>
<dbReference type="GO" id="GO:0046872">
    <property type="term" value="F:metal ion binding"/>
    <property type="evidence" value="ECO:0007669"/>
    <property type="project" value="UniProtKB-KW"/>
</dbReference>
<dbReference type="Proteomes" id="UP000554235">
    <property type="component" value="Unassembled WGS sequence"/>
</dbReference>
<evidence type="ECO:0000256" key="1">
    <source>
        <dbReference type="ARBA" id="ARBA00001947"/>
    </source>
</evidence>
<sequence>LLADVLKEEVPKIQASGLTFYGVRHEPSILHHTNKSAVAFDLQGQEDAGHPLLYWVTELLDMRARIRRLGLDLPFVFHAGETHDHGDDTDSNLFDAIMLGTKRIGHGFSVVKHPLLMELCKQKNIAIETCPISNEVLGLCPTIKAHHLPILLSNCVPCTINSDDPGSWGQHMKLTMRKGKSSLSRLLSILGGD</sequence>
<evidence type="ECO:0000313" key="6">
    <source>
        <dbReference type="Proteomes" id="UP000554235"/>
    </source>
</evidence>
<dbReference type="InterPro" id="IPR001365">
    <property type="entry name" value="A_deaminase_dom"/>
</dbReference>
<keyword evidence="3" id="KW-0378">Hydrolase</keyword>
<evidence type="ECO:0000259" key="4">
    <source>
        <dbReference type="Pfam" id="PF00962"/>
    </source>
</evidence>
<dbReference type="PANTHER" id="PTHR11409:SF37">
    <property type="entry name" value="ADENOSINE DEAMINASE DOMAIN-CONTAINING PROTEIN"/>
    <property type="match status" value="1"/>
</dbReference>
<reference evidence="5 6" key="1">
    <citation type="submission" date="2020-01" db="EMBL/GenBank/DDBJ databases">
        <title>Identification and distribution of gene clusters putatively required for synthesis of sphingolipid metabolism inhibitors in phylogenetically diverse species of the filamentous fungus Fusarium.</title>
        <authorList>
            <person name="Kim H.-S."/>
            <person name="Busman M."/>
            <person name="Brown D.W."/>
            <person name="Divon H."/>
            <person name="Uhlig S."/>
            <person name="Proctor R.H."/>
        </authorList>
    </citation>
    <scope>NUCLEOTIDE SEQUENCE [LARGE SCALE GENOMIC DNA]</scope>
    <source>
        <strain evidence="5 6">NRRL 20459</strain>
    </source>
</reference>
<gene>
    <name evidence="5" type="ORF">FALBO_230</name>
</gene>
<keyword evidence="6" id="KW-1185">Reference proteome</keyword>
<comment type="cofactor">
    <cofactor evidence="1">
        <name>Zn(2+)</name>
        <dbReference type="ChEBI" id="CHEBI:29105"/>
    </cofactor>
</comment>
<dbReference type="OrthoDB" id="7202371at2759"/>
<evidence type="ECO:0000256" key="2">
    <source>
        <dbReference type="ARBA" id="ARBA00022723"/>
    </source>
</evidence>
<dbReference type="GO" id="GO:0006154">
    <property type="term" value="P:adenosine catabolic process"/>
    <property type="evidence" value="ECO:0007669"/>
    <property type="project" value="TreeGrafter"/>
</dbReference>
<dbReference type="GO" id="GO:0004000">
    <property type="term" value="F:adenosine deaminase activity"/>
    <property type="evidence" value="ECO:0007669"/>
    <property type="project" value="TreeGrafter"/>
</dbReference>
<dbReference type="InterPro" id="IPR032466">
    <property type="entry name" value="Metal_Hydrolase"/>
</dbReference>
<dbReference type="AlphaFoldDB" id="A0A8H4LRK8"/>
<protein>
    <submittedName>
        <fullName evidence="5">Adenosine deaminase</fullName>
    </submittedName>
</protein>
<feature type="domain" description="Adenosine deaminase" evidence="4">
    <location>
        <begin position="31"/>
        <end position="177"/>
    </location>
</feature>
<dbReference type="InterPro" id="IPR006330">
    <property type="entry name" value="Ado/ade_deaminase"/>
</dbReference>
<dbReference type="EMBL" id="JAADYS010000030">
    <property type="protein sequence ID" value="KAF4472868.1"/>
    <property type="molecule type" value="Genomic_DNA"/>
</dbReference>
<keyword evidence="2" id="KW-0479">Metal-binding</keyword>
<dbReference type="Pfam" id="PF00962">
    <property type="entry name" value="A_deaminase"/>
    <property type="match status" value="1"/>
</dbReference>
<feature type="non-terminal residue" evidence="5">
    <location>
        <position position="1"/>
    </location>
</feature>
<proteinExistence type="predicted"/>